<feature type="region of interest" description="Disordered" evidence="1">
    <location>
        <begin position="510"/>
        <end position="541"/>
    </location>
</feature>
<evidence type="ECO:0000256" key="1">
    <source>
        <dbReference type="SAM" id="MobiDB-lite"/>
    </source>
</evidence>
<dbReference type="InterPro" id="IPR036872">
    <property type="entry name" value="CH_dom_sf"/>
</dbReference>
<accession>A0A914UZS1</accession>
<organism evidence="2 3">
    <name type="scientific">Plectus sambesii</name>
    <dbReference type="NCBI Taxonomy" id="2011161"/>
    <lineage>
        <taxon>Eukaryota</taxon>
        <taxon>Metazoa</taxon>
        <taxon>Ecdysozoa</taxon>
        <taxon>Nematoda</taxon>
        <taxon>Chromadorea</taxon>
        <taxon>Plectida</taxon>
        <taxon>Plectina</taxon>
        <taxon>Plectoidea</taxon>
        <taxon>Plectidae</taxon>
        <taxon>Plectus</taxon>
    </lineage>
</organism>
<reference evidence="3" key="1">
    <citation type="submission" date="2022-11" db="UniProtKB">
        <authorList>
            <consortium name="WormBaseParasite"/>
        </authorList>
    </citation>
    <scope>IDENTIFICATION</scope>
</reference>
<name>A0A914UZS1_9BILA</name>
<dbReference type="Proteomes" id="UP000887566">
    <property type="component" value="Unplaced"/>
</dbReference>
<dbReference type="AlphaFoldDB" id="A0A914UZS1"/>
<dbReference type="SUPFAM" id="SSF47576">
    <property type="entry name" value="Calponin-homology domain, CH-domain"/>
    <property type="match status" value="1"/>
</dbReference>
<keyword evidence="2" id="KW-1185">Reference proteome</keyword>
<sequence length="554" mass="61573">MARLPPAQAVCNGDCGKKTNGRRAVAVKTEDKGKEKVAHRSAARVFTPVGRWQGSWGCADGPTRQGDSFVCRPNAFSSAAGEETVATLSCGIMAANAETMTTNAVANYGAGGGGSGRFVFAEELDFYLDMALNECQRWLEAVTRERFIDDDDFLYSLRYGTQLRQVVNRVLPDCFEWTAGVGCDDFGYGGVRRLASAEDREDWVAHLLLICWRRLRFAPEELFQPEDLDCAESSAAYFDNSRHDRPTDESPSTSLLRADADRLRRVCATIARLAVACAGDARIPRFDQSALEPLLAYHQSLYRSGRERPLCHPLDRPLRDVRQALRSAVDIICAEEETALRPVSPNSDEGIGTMVDCVNEKVSKYLAELPSCDQMSYGDAKSSRSNSPTMTRHRNYDAHIPTRLVTKTATSVAHNPLQFIAAKTNAIALSEQAKQQLQIVDEQKKLRTETLLVTHEEEETTWLSNLDQWRSKRKSVLRNKTSEEMSADHDHIDAEARSQQKLVRKFSEEPRFFGNNHSPDNPTVKVSEATATPSNDQGASLTTRGMRSIISVGR</sequence>
<protein>
    <submittedName>
        <fullName evidence="3">Uncharacterized protein</fullName>
    </submittedName>
</protein>
<proteinExistence type="predicted"/>
<dbReference type="Gene3D" id="1.10.418.10">
    <property type="entry name" value="Calponin-like domain"/>
    <property type="match status" value="1"/>
</dbReference>
<evidence type="ECO:0000313" key="2">
    <source>
        <dbReference type="Proteomes" id="UP000887566"/>
    </source>
</evidence>
<dbReference type="WBParaSite" id="PSAMB.scaffold13size135047.g316.t1">
    <property type="protein sequence ID" value="PSAMB.scaffold13size135047.g316.t1"/>
    <property type="gene ID" value="PSAMB.scaffold13size135047.g316"/>
</dbReference>
<feature type="compositionally biased region" description="Polar residues" evidence="1">
    <location>
        <begin position="529"/>
        <end position="541"/>
    </location>
</feature>
<evidence type="ECO:0000313" key="3">
    <source>
        <dbReference type="WBParaSite" id="PSAMB.scaffold13size135047.g316.t1"/>
    </source>
</evidence>